<gene>
    <name evidence="2" type="ORF">PanWU01x14_290700</name>
</gene>
<organism evidence="2 3">
    <name type="scientific">Parasponia andersonii</name>
    <name type="common">Sponia andersonii</name>
    <dbReference type="NCBI Taxonomy" id="3476"/>
    <lineage>
        <taxon>Eukaryota</taxon>
        <taxon>Viridiplantae</taxon>
        <taxon>Streptophyta</taxon>
        <taxon>Embryophyta</taxon>
        <taxon>Tracheophyta</taxon>
        <taxon>Spermatophyta</taxon>
        <taxon>Magnoliopsida</taxon>
        <taxon>eudicotyledons</taxon>
        <taxon>Gunneridae</taxon>
        <taxon>Pentapetalae</taxon>
        <taxon>rosids</taxon>
        <taxon>fabids</taxon>
        <taxon>Rosales</taxon>
        <taxon>Cannabaceae</taxon>
        <taxon>Parasponia</taxon>
    </lineage>
</organism>
<evidence type="ECO:0000313" key="3">
    <source>
        <dbReference type="Proteomes" id="UP000237105"/>
    </source>
</evidence>
<feature type="region of interest" description="Disordered" evidence="1">
    <location>
        <begin position="1"/>
        <end position="25"/>
    </location>
</feature>
<evidence type="ECO:0000313" key="2">
    <source>
        <dbReference type="EMBL" id="PON41313.1"/>
    </source>
</evidence>
<accession>A0A2P5AXN5</accession>
<dbReference type="AlphaFoldDB" id="A0A2P5AXN5"/>
<dbReference type="Proteomes" id="UP000237105">
    <property type="component" value="Unassembled WGS sequence"/>
</dbReference>
<keyword evidence="3" id="KW-1185">Reference proteome</keyword>
<name>A0A2P5AXN5_PARAD</name>
<evidence type="ECO:0000256" key="1">
    <source>
        <dbReference type="SAM" id="MobiDB-lite"/>
    </source>
</evidence>
<protein>
    <submittedName>
        <fullName evidence="2">Uncharacterized protein</fullName>
    </submittedName>
</protein>
<dbReference type="EMBL" id="JXTB01000418">
    <property type="protein sequence ID" value="PON41313.1"/>
    <property type="molecule type" value="Genomic_DNA"/>
</dbReference>
<sequence>MLPDPPTMKGKIAKNNNKQPTRKWK</sequence>
<comment type="caution">
    <text evidence="2">The sequence shown here is derived from an EMBL/GenBank/DDBJ whole genome shotgun (WGS) entry which is preliminary data.</text>
</comment>
<reference evidence="3" key="1">
    <citation type="submission" date="2016-06" db="EMBL/GenBank/DDBJ databases">
        <title>Parallel loss of symbiosis genes in relatives of nitrogen-fixing non-legume Parasponia.</title>
        <authorList>
            <person name="Van Velzen R."/>
            <person name="Holmer R."/>
            <person name="Bu F."/>
            <person name="Rutten L."/>
            <person name="Van Zeijl A."/>
            <person name="Liu W."/>
            <person name="Santuari L."/>
            <person name="Cao Q."/>
            <person name="Sharma T."/>
            <person name="Shen D."/>
            <person name="Roswanjaya Y."/>
            <person name="Wardhani T."/>
            <person name="Kalhor M.S."/>
            <person name="Jansen J."/>
            <person name="Van den Hoogen J."/>
            <person name="Gungor B."/>
            <person name="Hartog M."/>
            <person name="Hontelez J."/>
            <person name="Verver J."/>
            <person name="Yang W.-C."/>
            <person name="Schijlen E."/>
            <person name="Repin R."/>
            <person name="Schilthuizen M."/>
            <person name="Schranz E."/>
            <person name="Heidstra R."/>
            <person name="Miyata K."/>
            <person name="Fedorova E."/>
            <person name="Kohlen W."/>
            <person name="Bisseling T."/>
            <person name="Smit S."/>
            <person name="Geurts R."/>
        </authorList>
    </citation>
    <scope>NUCLEOTIDE SEQUENCE [LARGE SCALE GENOMIC DNA]</scope>
    <source>
        <strain evidence="3">cv. WU1-14</strain>
    </source>
</reference>
<proteinExistence type="predicted"/>